<evidence type="ECO:0008006" key="3">
    <source>
        <dbReference type="Google" id="ProtNLM"/>
    </source>
</evidence>
<dbReference type="SUPFAM" id="SSF53850">
    <property type="entry name" value="Periplasmic binding protein-like II"/>
    <property type="match status" value="1"/>
</dbReference>
<name>A0ABC8QJ86_9RALS</name>
<proteinExistence type="predicted"/>
<keyword evidence="2" id="KW-1185">Reference proteome</keyword>
<dbReference type="AlphaFoldDB" id="A0ABC8QJ86"/>
<dbReference type="Gene3D" id="3.40.190.290">
    <property type="match status" value="1"/>
</dbReference>
<evidence type="ECO:0000313" key="2">
    <source>
        <dbReference type="Proteomes" id="UP001189663"/>
    </source>
</evidence>
<gene>
    <name evidence="1" type="ORF">LMG18096_05047</name>
</gene>
<protein>
    <recommendedName>
        <fullName evidence="3">LysR family transcriptional regulator</fullName>
    </recommendedName>
</protein>
<dbReference type="EMBL" id="CATZAT010000024">
    <property type="protein sequence ID" value="CAJ0808083.1"/>
    <property type="molecule type" value="Genomic_DNA"/>
</dbReference>
<sequence length="66" mass="7620">MPAHVHFDCCTYCALYVFARYLPVLSDYRLAAGSLYAIYPPGRHLSHRVRVFIDFLVERFALAKPT</sequence>
<accession>A0ABC8QJ86</accession>
<reference evidence="1 2" key="1">
    <citation type="submission" date="2023-07" db="EMBL/GenBank/DDBJ databases">
        <authorList>
            <person name="Peeters C."/>
        </authorList>
    </citation>
    <scope>NUCLEOTIDE SEQUENCE [LARGE SCALE GENOMIC DNA]</scope>
    <source>
        <strain evidence="1 2">LMG 18096</strain>
    </source>
</reference>
<comment type="caution">
    <text evidence="1">The sequence shown here is derived from an EMBL/GenBank/DDBJ whole genome shotgun (WGS) entry which is preliminary data.</text>
</comment>
<evidence type="ECO:0000313" key="1">
    <source>
        <dbReference type="EMBL" id="CAJ0808083.1"/>
    </source>
</evidence>
<organism evidence="1 2">
    <name type="scientific">Ralstonia holmesii</name>
    <dbReference type="NCBI Taxonomy" id="3058602"/>
    <lineage>
        <taxon>Bacteria</taxon>
        <taxon>Pseudomonadati</taxon>
        <taxon>Pseudomonadota</taxon>
        <taxon>Betaproteobacteria</taxon>
        <taxon>Burkholderiales</taxon>
        <taxon>Burkholderiaceae</taxon>
        <taxon>Ralstonia</taxon>
    </lineage>
</organism>
<dbReference type="Proteomes" id="UP001189663">
    <property type="component" value="Unassembled WGS sequence"/>
</dbReference>